<name>A0A922AJ24_CARIL</name>
<reference evidence="1" key="1">
    <citation type="submission" date="2021-01" db="EMBL/GenBank/DDBJ databases">
        <authorList>
            <person name="Lovell J.T."/>
            <person name="Bentley N."/>
            <person name="Bhattarai G."/>
            <person name="Jenkins J.W."/>
            <person name="Sreedasyam A."/>
            <person name="Alarcon Y."/>
            <person name="Bock C."/>
            <person name="Boston L."/>
            <person name="Carlson J."/>
            <person name="Cervantes K."/>
            <person name="Clermont K."/>
            <person name="Krom N."/>
            <person name="Kubenka K."/>
            <person name="Mamidi S."/>
            <person name="Mattison C."/>
            <person name="Monteros M."/>
            <person name="Pisani C."/>
            <person name="Plott C."/>
            <person name="Rajasekar S."/>
            <person name="Rhein H.S."/>
            <person name="Rohla C."/>
            <person name="Song M."/>
            <person name="Hilaire R.S."/>
            <person name="Shu S."/>
            <person name="Wells L."/>
            <person name="Wang X."/>
            <person name="Webber J."/>
            <person name="Heerema R.J."/>
            <person name="Klein P."/>
            <person name="Conner P."/>
            <person name="Grauke L."/>
            <person name="Grimwood J."/>
            <person name="Schmutz J."/>
            <person name="Randall J.J."/>
        </authorList>
    </citation>
    <scope>NUCLEOTIDE SEQUENCE</scope>
    <source>
        <tissue evidence="1">Leaf</tissue>
    </source>
</reference>
<sequence length="161" mass="17904">MEGDKPTTLMCALLAIDHTSFCYRVCSVCERTLPDIQSLCKFCNFNFNNSNPSSSSSKRLFRLLISIASDTNVFTVICFDRAAKVLFGCSADEFFDFTKLHPFAAVSANRILEGEMFRATLSKPKNGNAQHVRVVSLVPLRSGFQPAIESLKKLYGQRGDC</sequence>
<organism evidence="1 2">
    <name type="scientific">Carya illinoinensis</name>
    <name type="common">Pecan</name>
    <dbReference type="NCBI Taxonomy" id="32201"/>
    <lineage>
        <taxon>Eukaryota</taxon>
        <taxon>Viridiplantae</taxon>
        <taxon>Streptophyta</taxon>
        <taxon>Embryophyta</taxon>
        <taxon>Tracheophyta</taxon>
        <taxon>Spermatophyta</taxon>
        <taxon>Magnoliopsida</taxon>
        <taxon>eudicotyledons</taxon>
        <taxon>Gunneridae</taxon>
        <taxon>Pentapetalae</taxon>
        <taxon>rosids</taxon>
        <taxon>fabids</taxon>
        <taxon>Fagales</taxon>
        <taxon>Juglandaceae</taxon>
        <taxon>Carya</taxon>
    </lineage>
</organism>
<protein>
    <recommendedName>
        <fullName evidence="3">Replication factor A C-terminal domain-containing protein</fullName>
    </recommendedName>
</protein>
<proteinExistence type="predicted"/>
<dbReference type="EMBL" id="CM031837">
    <property type="protein sequence ID" value="KAG6682129.1"/>
    <property type="molecule type" value="Genomic_DNA"/>
</dbReference>
<evidence type="ECO:0008006" key="3">
    <source>
        <dbReference type="Google" id="ProtNLM"/>
    </source>
</evidence>
<accession>A0A922AJ24</accession>
<gene>
    <name evidence="1" type="ORF">I3842_13G123000</name>
</gene>
<evidence type="ECO:0000313" key="2">
    <source>
        <dbReference type="Proteomes" id="UP000811246"/>
    </source>
</evidence>
<dbReference type="AlphaFoldDB" id="A0A922AJ24"/>
<dbReference type="Proteomes" id="UP000811246">
    <property type="component" value="Chromosome 13"/>
</dbReference>
<comment type="caution">
    <text evidence="1">The sequence shown here is derived from an EMBL/GenBank/DDBJ whole genome shotgun (WGS) entry which is preliminary data.</text>
</comment>
<evidence type="ECO:0000313" key="1">
    <source>
        <dbReference type="EMBL" id="KAG6682129.1"/>
    </source>
</evidence>